<evidence type="ECO:0000313" key="2">
    <source>
        <dbReference type="Proteomes" id="UP000326837"/>
    </source>
</evidence>
<protein>
    <submittedName>
        <fullName evidence="1">Uncharacterized protein</fullName>
    </submittedName>
</protein>
<dbReference type="Proteomes" id="UP000326837">
    <property type="component" value="Chromosome"/>
</dbReference>
<evidence type="ECO:0000313" key="1">
    <source>
        <dbReference type="EMBL" id="BBO35204.1"/>
    </source>
</evidence>
<dbReference type="EMBL" id="AP021861">
    <property type="protein sequence ID" value="BBO35204.1"/>
    <property type="molecule type" value="Genomic_DNA"/>
</dbReference>
<dbReference type="InterPro" id="IPR045384">
    <property type="entry name" value="DUF6527"/>
</dbReference>
<dbReference type="KEGG" id="lpav:PLANPX_4816"/>
<sequence>MRRMLPAIWEWLRSWFVQPVRPLQTIHVEELPDKLDPKAVYVLGEGKHLWFVAMLCPCGCNQVLQVSLLPDAKPRWKLIEHATDGSITLQPSVWRKIGCRSHFFLRRGLIQWCRDR</sequence>
<dbReference type="AlphaFoldDB" id="A0A5K7XEB7"/>
<name>A0A5K7XEB7_9BACT</name>
<dbReference type="Pfam" id="PF20137">
    <property type="entry name" value="BubE"/>
    <property type="match status" value="1"/>
</dbReference>
<keyword evidence="2" id="KW-1185">Reference proteome</keyword>
<proteinExistence type="predicted"/>
<dbReference type="RefSeq" id="WP_152100632.1">
    <property type="nucleotide sequence ID" value="NZ_AP021861.1"/>
</dbReference>
<organism evidence="1 2">
    <name type="scientific">Lacipirellula parvula</name>
    <dbReference type="NCBI Taxonomy" id="2650471"/>
    <lineage>
        <taxon>Bacteria</taxon>
        <taxon>Pseudomonadati</taxon>
        <taxon>Planctomycetota</taxon>
        <taxon>Planctomycetia</taxon>
        <taxon>Pirellulales</taxon>
        <taxon>Lacipirellulaceae</taxon>
        <taxon>Lacipirellula</taxon>
    </lineage>
</organism>
<reference evidence="2" key="1">
    <citation type="submission" date="2019-10" db="EMBL/GenBank/DDBJ databases">
        <title>Lacipirellula parvula gen. nov., sp. nov., representing a lineage of planctomycetes widespread in freshwater anoxic habitats, and description of the family Lacipirellulaceae.</title>
        <authorList>
            <person name="Dedysh S.N."/>
            <person name="Kulichevskaya I.S."/>
            <person name="Beletsky A.V."/>
            <person name="Rakitin A.L."/>
            <person name="Mardanov A.V."/>
            <person name="Ivanova A.A."/>
            <person name="Saltykova V.X."/>
            <person name="Rijpstra W.I.C."/>
            <person name="Sinninghe Damste J.S."/>
            <person name="Ravin N.V."/>
        </authorList>
    </citation>
    <scope>NUCLEOTIDE SEQUENCE [LARGE SCALE GENOMIC DNA]</scope>
    <source>
        <strain evidence="2">PX69</strain>
    </source>
</reference>
<accession>A0A5K7XEB7</accession>
<gene>
    <name evidence="1" type="ORF">PLANPX_4816</name>
</gene>